<evidence type="ECO:0000256" key="5">
    <source>
        <dbReference type="ARBA" id="ARBA00022748"/>
    </source>
</evidence>
<reference evidence="10 11" key="1">
    <citation type="submission" date="2024-05" db="EMBL/GenBank/DDBJ databases">
        <authorList>
            <consortium name="Candidatus Magnetaquicoccaceae bacterium FCR-1 genome sequencing consortium"/>
            <person name="Shimoshige H."/>
            <person name="Shimamura S."/>
            <person name="Taoka A."/>
            <person name="Kobayashi H."/>
            <person name="Maekawa T."/>
        </authorList>
    </citation>
    <scope>NUCLEOTIDE SEQUENCE [LARGE SCALE GENOMIC DNA]</scope>
    <source>
        <strain evidence="10 11">FCR-1</strain>
    </source>
</reference>
<comment type="similarity">
    <text evidence="1 7">Belongs to the CcmH/CycL/Ccl2/NrfF family.</text>
</comment>
<dbReference type="Proteomes" id="UP001628193">
    <property type="component" value="Unassembled WGS sequence"/>
</dbReference>
<keyword evidence="7" id="KW-0472">Membrane</keyword>
<dbReference type="InterPro" id="IPR005616">
    <property type="entry name" value="CcmH/CycL/Ccl2/NrfF_N"/>
</dbReference>
<dbReference type="Gene3D" id="1.10.8.640">
    <property type="entry name" value="Cytochrome C biogenesis protein"/>
    <property type="match status" value="1"/>
</dbReference>
<keyword evidence="7" id="KW-1133">Transmembrane helix</keyword>
<dbReference type="InterPro" id="IPR038297">
    <property type="entry name" value="CcmH/CycL/NrfF/Ccl2_sf"/>
</dbReference>
<keyword evidence="2 7" id="KW-0349">Heme</keyword>
<evidence type="ECO:0000256" key="6">
    <source>
        <dbReference type="ARBA" id="ARBA00023004"/>
    </source>
</evidence>
<comment type="function">
    <text evidence="7">Possible subunit of a heme lyase.</text>
</comment>
<feature type="transmembrane region" description="Helical" evidence="7">
    <location>
        <begin position="103"/>
        <end position="124"/>
    </location>
</feature>
<keyword evidence="7" id="KW-0812">Transmembrane</keyword>
<evidence type="ECO:0000313" key="11">
    <source>
        <dbReference type="Proteomes" id="UP001628193"/>
    </source>
</evidence>
<dbReference type="Pfam" id="PF03918">
    <property type="entry name" value="CcmH"/>
    <property type="match status" value="1"/>
</dbReference>
<feature type="region of interest" description="Disordered" evidence="8">
    <location>
        <begin position="132"/>
        <end position="156"/>
    </location>
</feature>
<dbReference type="PANTHER" id="PTHR47870:SF1">
    <property type="entry name" value="CYTOCHROME C-TYPE BIOGENESIS PROTEIN CCMH"/>
    <property type="match status" value="1"/>
</dbReference>
<accession>A0ABQ0CBN1</accession>
<dbReference type="EMBL" id="BAAFGK010000004">
    <property type="protein sequence ID" value="GAB0058308.1"/>
    <property type="molecule type" value="Genomic_DNA"/>
</dbReference>
<feature type="signal peptide" evidence="7">
    <location>
        <begin position="1"/>
        <end position="23"/>
    </location>
</feature>
<name>A0ABQ0CBN1_9PROT</name>
<dbReference type="RefSeq" id="WP_420905986.1">
    <property type="nucleotide sequence ID" value="NZ_BAAFGK010000004.1"/>
</dbReference>
<evidence type="ECO:0000313" key="10">
    <source>
        <dbReference type="EMBL" id="GAB0058308.1"/>
    </source>
</evidence>
<evidence type="ECO:0000256" key="7">
    <source>
        <dbReference type="RuleBase" id="RU364112"/>
    </source>
</evidence>
<keyword evidence="6 7" id="KW-0408">Iron</keyword>
<sequence length="164" mass="18616">MIFFSRRFLPSLLLMLAMGTAHAEVRNEDPTEAMVRQIAKDLRCAVCQNQSVYESNSELAKDMLKIIRDKVASGEKEPAIREYFHQRYGDYIYLEPTGQGMNALLWSAPFLGLGLGGYALWLAMRRWRGQAQTQTNDASQSPASPTPDAAMQSRIQQELERVRM</sequence>
<organism evidence="10 11">
    <name type="scientific">Candidatus Magnetaquiglobus chichijimensis</name>
    <dbReference type="NCBI Taxonomy" id="3141448"/>
    <lineage>
        <taxon>Bacteria</taxon>
        <taxon>Pseudomonadati</taxon>
        <taxon>Pseudomonadota</taxon>
        <taxon>Magnetococcia</taxon>
        <taxon>Magnetococcales</taxon>
        <taxon>Candidatus Magnetaquicoccaceae</taxon>
        <taxon>Candidatus Magnetaquiglobus</taxon>
    </lineage>
</organism>
<feature type="chain" id="PRO_5044990668" description="Cytochrome c-type biogenesis protein" evidence="7">
    <location>
        <begin position="24"/>
        <end position="164"/>
    </location>
</feature>
<reference evidence="10 11" key="2">
    <citation type="submission" date="2024-09" db="EMBL/GenBank/DDBJ databases">
        <title>Draft genome sequence of Candidatus Magnetaquicoccaceae bacterium FCR-1.</title>
        <authorList>
            <person name="Shimoshige H."/>
            <person name="Shimamura S."/>
            <person name="Taoka A."/>
            <person name="Kobayashi H."/>
            <person name="Maekawa T."/>
        </authorList>
    </citation>
    <scope>NUCLEOTIDE SEQUENCE [LARGE SCALE GENOMIC DNA]</scope>
    <source>
        <strain evidence="10 11">FCR-1</strain>
    </source>
</reference>
<evidence type="ECO:0000259" key="9">
    <source>
        <dbReference type="Pfam" id="PF03918"/>
    </source>
</evidence>
<feature type="domain" description="CcmH/CycL/Ccl2/NrfF N-terminal" evidence="9">
    <location>
        <begin position="13"/>
        <end position="137"/>
    </location>
</feature>
<comment type="caution">
    <text evidence="10">The sequence shown here is derived from an EMBL/GenBank/DDBJ whole genome shotgun (WGS) entry which is preliminary data.</text>
</comment>
<gene>
    <name evidence="10" type="ORF">SIID45300_02655</name>
</gene>
<keyword evidence="3 7" id="KW-0479">Metal-binding</keyword>
<evidence type="ECO:0000256" key="8">
    <source>
        <dbReference type="SAM" id="MobiDB-lite"/>
    </source>
</evidence>
<dbReference type="PANTHER" id="PTHR47870">
    <property type="entry name" value="CYTOCHROME C-TYPE BIOGENESIS PROTEIN CCMH"/>
    <property type="match status" value="1"/>
</dbReference>
<dbReference type="InterPro" id="IPR051263">
    <property type="entry name" value="C-type_cytochrome_biogenesis"/>
</dbReference>
<keyword evidence="5" id="KW-0201">Cytochrome c-type biogenesis</keyword>
<keyword evidence="11" id="KW-1185">Reference proteome</keyword>
<feature type="compositionally biased region" description="Polar residues" evidence="8">
    <location>
        <begin position="132"/>
        <end position="143"/>
    </location>
</feature>
<dbReference type="CDD" id="cd16378">
    <property type="entry name" value="CcmH_N"/>
    <property type="match status" value="1"/>
</dbReference>
<evidence type="ECO:0000256" key="3">
    <source>
        <dbReference type="ARBA" id="ARBA00022723"/>
    </source>
</evidence>
<protein>
    <recommendedName>
        <fullName evidence="7">Cytochrome c-type biogenesis protein</fullName>
    </recommendedName>
</protein>
<proteinExistence type="inferred from homology"/>
<evidence type="ECO:0000256" key="1">
    <source>
        <dbReference type="ARBA" id="ARBA00010342"/>
    </source>
</evidence>
<keyword evidence="4 7" id="KW-0732">Signal</keyword>
<evidence type="ECO:0000256" key="4">
    <source>
        <dbReference type="ARBA" id="ARBA00022729"/>
    </source>
</evidence>
<evidence type="ECO:0000256" key="2">
    <source>
        <dbReference type="ARBA" id="ARBA00022617"/>
    </source>
</evidence>